<evidence type="ECO:0000313" key="3">
    <source>
        <dbReference type="EMBL" id="AGK76901.1"/>
    </source>
</evidence>
<reference evidence="3 4" key="1">
    <citation type="submission" date="2013-04" db="EMBL/GenBank/DDBJ databases">
        <title>Complete genome sequence of Streptomyces fulvissimus.</title>
        <authorList>
            <person name="Myronovskyi M."/>
            <person name="Tokovenko B."/>
            <person name="Manderscheid N."/>
            <person name="Petzke L."/>
            <person name="Luzhetskyy A."/>
        </authorList>
    </citation>
    <scope>NUCLEOTIDE SEQUENCE [LARGE SCALE GENOMIC DNA]</scope>
    <source>
        <strain evidence="3 4">DSM 40593</strain>
    </source>
</reference>
<protein>
    <submittedName>
        <fullName evidence="3">Lipoprotein</fullName>
    </submittedName>
</protein>
<dbReference type="Proteomes" id="UP000013304">
    <property type="component" value="Chromosome"/>
</dbReference>
<dbReference type="EMBL" id="CP005080">
    <property type="protein sequence ID" value="AGK76901.1"/>
    <property type="molecule type" value="Genomic_DNA"/>
</dbReference>
<proteinExistence type="predicted"/>
<dbReference type="eggNOG" id="COG3595">
    <property type="taxonomic scope" value="Bacteria"/>
</dbReference>
<keyword evidence="3" id="KW-0449">Lipoprotein</keyword>
<evidence type="ECO:0000313" key="4">
    <source>
        <dbReference type="Proteomes" id="UP000013304"/>
    </source>
</evidence>
<organism evidence="3 4">
    <name type="scientific">Streptomyces microflavus DSM 40593</name>
    <dbReference type="NCBI Taxonomy" id="1303692"/>
    <lineage>
        <taxon>Bacteria</taxon>
        <taxon>Bacillati</taxon>
        <taxon>Actinomycetota</taxon>
        <taxon>Actinomycetes</taxon>
        <taxon>Kitasatosporales</taxon>
        <taxon>Streptomycetaceae</taxon>
        <taxon>Streptomyces</taxon>
    </lineage>
</organism>
<sequence>MQYTGSDDRWHRPAVPPGGPITVDIVTSAPTRKRSGVPGRVFAVGGGVALLALALTGCGGADIEDAPVERKAFALEGKTLTIDAEDSTVTLVPADVEEVEVERQVDGWVVLGSGPDPVWTMKNDTLTLRVKCDAMINNCAARHEVKVPRGVTVVADADNGEVTAVGFDTPLRLSADNGDIVVRDSGGPLDLKSDNGSVLAERIGTKSVVARADNGEIRLGFSGVPDLVDTVSDNGSIVIDLPQGGQKYAVNASADNGEVSIGVPRSDSSAHVVKARSDNGEVKVRTAN</sequence>
<dbReference type="AlphaFoldDB" id="N0CL38"/>
<feature type="domain" description="DUF4097" evidence="2">
    <location>
        <begin position="171"/>
        <end position="285"/>
    </location>
</feature>
<dbReference type="PATRIC" id="fig|1303692.3.peg.1960"/>
<name>N0CL38_STRMI</name>
<evidence type="ECO:0000256" key="1">
    <source>
        <dbReference type="SAM" id="MobiDB-lite"/>
    </source>
</evidence>
<evidence type="ECO:0000259" key="2">
    <source>
        <dbReference type="Pfam" id="PF13349"/>
    </source>
</evidence>
<dbReference type="Pfam" id="PF13349">
    <property type="entry name" value="DUF4097"/>
    <property type="match status" value="1"/>
</dbReference>
<feature type="compositionally biased region" description="Basic and acidic residues" evidence="1">
    <location>
        <begin position="1"/>
        <end position="11"/>
    </location>
</feature>
<accession>N0CL38</accession>
<dbReference type="InterPro" id="IPR025164">
    <property type="entry name" value="Toastrack_DUF4097"/>
</dbReference>
<dbReference type="KEGG" id="sfi:SFUL_1938"/>
<feature type="region of interest" description="Disordered" evidence="1">
    <location>
        <begin position="1"/>
        <end position="21"/>
    </location>
</feature>
<dbReference type="HOGENOM" id="CLU_076844_1_0_11"/>
<gene>
    <name evidence="3" type="ORF">SFUL_1938</name>
</gene>